<feature type="domain" description="EGF-like" evidence="2">
    <location>
        <begin position="15"/>
        <end position="54"/>
    </location>
</feature>
<reference evidence="3" key="1">
    <citation type="submission" date="2022-07" db="EMBL/GenBank/DDBJ databases">
        <authorList>
            <person name="Trinca V."/>
            <person name="Uliana J.V.C."/>
            <person name="Torres T.T."/>
            <person name="Ward R.J."/>
            <person name="Monesi N."/>
        </authorList>
    </citation>
    <scope>NUCLEOTIDE SEQUENCE</scope>
    <source>
        <strain evidence="3">HSMRA1968</strain>
        <tissue evidence="3">Whole embryos</tissue>
    </source>
</reference>
<feature type="domain" description="EGF-like" evidence="2">
    <location>
        <begin position="392"/>
        <end position="426"/>
    </location>
</feature>
<feature type="domain" description="EGF-like" evidence="2">
    <location>
        <begin position="230"/>
        <end position="268"/>
    </location>
</feature>
<dbReference type="OrthoDB" id="4405280at2759"/>
<comment type="caution">
    <text evidence="1">Lacks conserved residue(s) required for the propagation of feature annotation.</text>
</comment>
<feature type="disulfide bond" evidence="1">
    <location>
        <begin position="395"/>
        <end position="405"/>
    </location>
</feature>
<organism evidence="3 4">
    <name type="scientific">Pseudolycoriella hygida</name>
    <dbReference type="NCBI Taxonomy" id="35572"/>
    <lineage>
        <taxon>Eukaryota</taxon>
        <taxon>Metazoa</taxon>
        <taxon>Ecdysozoa</taxon>
        <taxon>Arthropoda</taxon>
        <taxon>Hexapoda</taxon>
        <taxon>Insecta</taxon>
        <taxon>Pterygota</taxon>
        <taxon>Neoptera</taxon>
        <taxon>Endopterygota</taxon>
        <taxon>Diptera</taxon>
        <taxon>Nematocera</taxon>
        <taxon>Sciaroidea</taxon>
        <taxon>Sciaridae</taxon>
        <taxon>Pseudolycoriella</taxon>
    </lineage>
</organism>
<feature type="domain" description="EGF-like" evidence="2">
    <location>
        <begin position="493"/>
        <end position="530"/>
    </location>
</feature>
<keyword evidence="1" id="KW-0245">EGF-like domain</keyword>
<feature type="non-terminal residue" evidence="3">
    <location>
        <position position="562"/>
    </location>
</feature>
<dbReference type="PROSITE" id="PS01186">
    <property type="entry name" value="EGF_2"/>
    <property type="match status" value="3"/>
</dbReference>
<evidence type="ECO:0000256" key="1">
    <source>
        <dbReference type="PROSITE-ProRule" id="PRU00076"/>
    </source>
</evidence>
<protein>
    <submittedName>
        <fullName evidence="3">Nidogen</fullName>
    </submittedName>
</protein>
<evidence type="ECO:0000313" key="3">
    <source>
        <dbReference type="EMBL" id="KAJ6647057.1"/>
    </source>
</evidence>
<keyword evidence="1" id="KW-1015">Disulfide bond</keyword>
<gene>
    <name evidence="3" type="primary">Ndg_0</name>
    <name evidence="3" type="ORF">Bhyg_02275</name>
</gene>
<dbReference type="AlphaFoldDB" id="A0A9Q0NB65"/>
<sequence>NPFVQCVVIQKDEKPINPCDPSPCGPNSECIQRNGAGSCKCIQDYQGNPYEGCRPECVLSSECPTHKACIRNKCKDPCPGVCGLNAQCIPVNHIPTCICIDGYVGDPFVSCREPPKIQEEPKNPCQPSPCGPNSKCRIVNDIAVCSCVDEYIGSPPNCRPECTVNSECPQNKACHKFKCANPCAGTCGVNARCEVINHNPICSCPLNMTGDPFIRCTPIPKADPEIPRPPVNPCYPSPCGSFAECRVIGETPTCSCLPNYFGSPPNCRPECVVNTDCPSDKSCIAEKCRNPCEGSCGWNAECRVQNHIPICHCRTGYTGDPFTQCTEIPIIHEPIVNTPCDPSPCGSNADCNDGICTCKRNYFGDPYSGCRPECTMNTDCSPQKTCINNRCVDPCPGTCGENARCDVSNHIPSCSCPPGYYGDAFVLCKKEEQVQKDPCGFCGQNAVCRISQNGQPVCTCLPGMIGSPPSCRPECLSSGDCPLQQACLNQKCVDPCPGTCGSNAKCQVINHNPICSCAAGFTGDPFTRCYEEIIERDPPPKLNPCHPSPCGPNAECKVVSET</sequence>
<accession>A0A9Q0NB65</accession>
<dbReference type="InterPro" id="IPR000742">
    <property type="entry name" value="EGF"/>
</dbReference>
<dbReference type="PROSITE" id="PS50026">
    <property type="entry name" value="EGF_3"/>
    <property type="match status" value="6"/>
</dbReference>
<feature type="non-terminal residue" evidence="3">
    <location>
        <position position="1"/>
    </location>
</feature>
<feature type="domain" description="EGF-like" evidence="2">
    <location>
        <begin position="121"/>
        <end position="159"/>
    </location>
</feature>
<dbReference type="PANTHER" id="PTHR22963">
    <property type="entry name" value="ENDOGLIN-RELATED"/>
    <property type="match status" value="1"/>
</dbReference>
<keyword evidence="4" id="KW-1185">Reference proteome</keyword>
<dbReference type="InterPro" id="IPR048407">
    <property type="entry name" value="Dumpy_DPY"/>
</dbReference>
<dbReference type="Pfam" id="PF21164">
    <property type="entry name" value="Dumpy_DPY"/>
    <property type="match status" value="5"/>
</dbReference>
<comment type="caution">
    <text evidence="3">The sequence shown here is derived from an EMBL/GenBank/DDBJ whole genome shotgun (WGS) entry which is preliminary data.</text>
</comment>
<feature type="domain" description="EGF-like" evidence="2">
    <location>
        <begin position="435"/>
        <end position="472"/>
    </location>
</feature>
<feature type="disulfide bond" evidence="1">
    <location>
        <begin position="496"/>
        <end position="506"/>
    </location>
</feature>
<dbReference type="SUPFAM" id="SSF90148">
    <property type="entry name" value="DPY module"/>
    <property type="match status" value="5"/>
</dbReference>
<dbReference type="SMART" id="SM00181">
    <property type="entry name" value="EGF"/>
    <property type="match status" value="10"/>
</dbReference>
<proteinExistence type="predicted"/>
<evidence type="ECO:0000259" key="2">
    <source>
        <dbReference type="PROSITE" id="PS50026"/>
    </source>
</evidence>
<dbReference type="Proteomes" id="UP001151699">
    <property type="component" value="Chromosome A"/>
</dbReference>
<name>A0A9Q0NB65_9DIPT</name>
<evidence type="ECO:0000313" key="4">
    <source>
        <dbReference type="Proteomes" id="UP001151699"/>
    </source>
</evidence>
<dbReference type="PANTHER" id="PTHR22963:SF39">
    <property type="entry name" value="DUMPY"/>
    <property type="match status" value="1"/>
</dbReference>
<dbReference type="EMBL" id="WJQU01000001">
    <property type="protein sequence ID" value="KAJ6647057.1"/>
    <property type="molecule type" value="Genomic_DNA"/>
</dbReference>